<accession>A0A9Q5D629</accession>
<reference evidence="2" key="1">
    <citation type="submission" date="2020-05" db="EMBL/GenBank/DDBJ databases">
        <title>Chitinophaga laudate sp. nov., isolated from a tropical peat swamp.</title>
        <authorList>
            <person name="Goh C.B.S."/>
            <person name="Lee M.S."/>
            <person name="Parimannan S."/>
            <person name="Pasbakhsh P."/>
            <person name="Yule C.M."/>
            <person name="Rajandas H."/>
            <person name="Loke S."/>
            <person name="Croft L."/>
            <person name="Tan J.B.L."/>
        </authorList>
    </citation>
    <scope>NUCLEOTIDE SEQUENCE</scope>
    <source>
        <strain evidence="2">Mgbs1</strain>
    </source>
</reference>
<dbReference type="PROSITE" id="PS50068">
    <property type="entry name" value="LDLRA_2"/>
    <property type="match status" value="1"/>
</dbReference>
<comment type="caution">
    <text evidence="2">The sequence shown here is derived from an EMBL/GenBank/DDBJ whole genome shotgun (WGS) entry which is preliminary data.</text>
</comment>
<dbReference type="EMBL" id="RIAR02000001">
    <property type="protein sequence ID" value="NSL88259.1"/>
    <property type="molecule type" value="Genomic_DNA"/>
</dbReference>
<organism evidence="2 3">
    <name type="scientific">Chitinophaga solisilvae</name>
    <dbReference type="NCBI Taxonomy" id="1233460"/>
    <lineage>
        <taxon>Bacteria</taxon>
        <taxon>Pseudomonadati</taxon>
        <taxon>Bacteroidota</taxon>
        <taxon>Chitinophagia</taxon>
        <taxon>Chitinophagales</taxon>
        <taxon>Chitinophagaceae</taxon>
        <taxon>Chitinophaga</taxon>
    </lineage>
</organism>
<sequence>MKKITLKNLDASGIQPLSVENMRTITGGKRGCDPFLEWTCMDGSCISVILVNDGKKDCPDGDDETL</sequence>
<dbReference type="Proteomes" id="UP000281028">
    <property type="component" value="Unassembled WGS sequence"/>
</dbReference>
<evidence type="ECO:0000313" key="2">
    <source>
        <dbReference type="EMBL" id="NSL88259.1"/>
    </source>
</evidence>
<dbReference type="CDD" id="cd00112">
    <property type="entry name" value="LDLa"/>
    <property type="match status" value="1"/>
</dbReference>
<keyword evidence="3" id="KW-1185">Reference proteome</keyword>
<dbReference type="SUPFAM" id="SSF57424">
    <property type="entry name" value="LDL receptor-like module"/>
    <property type="match status" value="1"/>
</dbReference>
<protein>
    <submittedName>
        <fullName evidence="2">Uncharacterized protein</fullName>
    </submittedName>
</protein>
<evidence type="ECO:0000256" key="1">
    <source>
        <dbReference type="ARBA" id="ARBA00023157"/>
    </source>
</evidence>
<gene>
    <name evidence="2" type="ORF">ECE50_015575</name>
</gene>
<evidence type="ECO:0000313" key="3">
    <source>
        <dbReference type="Proteomes" id="UP000281028"/>
    </source>
</evidence>
<dbReference type="Gene3D" id="4.10.400.10">
    <property type="entry name" value="Low-density Lipoprotein Receptor"/>
    <property type="match status" value="1"/>
</dbReference>
<dbReference type="SMART" id="SM00192">
    <property type="entry name" value="LDLa"/>
    <property type="match status" value="1"/>
</dbReference>
<dbReference type="RefSeq" id="WP_160711796.1">
    <property type="nucleotide sequence ID" value="NZ_JAABOK010000002.1"/>
</dbReference>
<keyword evidence="1" id="KW-1015">Disulfide bond</keyword>
<proteinExistence type="predicted"/>
<dbReference type="AlphaFoldDB" id="A0A9Q5D629"/>
<name>A0A9Q5D629_9BACT</name>
<dbReference type="Pfam" id="PF00057">
    <property type="entry name" value="Ldl_recept_a"/>
    <property type="match status" value="1"/>
</dbReference>
<dbReference type="InterPro" id="IPR036055">
    <property type="entry name" value="LDL_receptor-like_sf"/>
</dbReference>
<dbReference type="InterPro" id="IPR002172">
    <property type="entry name" value="LDrepeatLR_classA_rpt"/>
</dbReference>